<evidence type="ECO:0000313" key="4">
    <source>
        <dbReference type="EMBL" id="NXY83542.1"/>
    </source>
</evidence>
<organism evidence="4 5">
    <name type="scientific">Ceyx cyanopectus</name>
    <name type="common">Indigo-banded kingfisher</name>
    <dbReference type="NCBI Taxonomy" id="390723"/>
    <lineage>
        <taxon>Eukaryota</taxon>
        <taxon>Metazoa</taxon>
        <taxon>Chordata</taxon>
        <taxon>Craniata</taxon>
        <taxon>Vertebrata</taxon>
        <taxon>Euteleostomi</taxon>
        <taxon>Archelosauria</taxon>
        <taxon>Archosauria</taxon>
        <taxon>Dinosauria</taxon>
        <taxon>Saurischia</taxon>
        <taxon>Theropoda</taxon>
        <taxon>Coelurosauria</taxon>
        <taxon>Aves</taxon>
        <taxon>Neognathae</taxon>
        <taxon>Neoaves</taxon>
        <taxon>Telluraves</taxon>
        <taxon>Coraciimorphae</taxon>
        <taxon>Coraciiformes</taxon>
        <taxon>Alcedinidae</taxon>
        <taxon>Ceyx</taxon>
    </lineage>
</organism>
<feature type="coiled-coil region" evidence="2">
    <location>
        <begin position="64"/>
        <end position="94"/>
    </location>
</feature>
<dbReference type="PANTHER" id="PTHR32083">
    <property type="entry name" value="CILIA AND FLAGELLA-ASSOCIATED PROTEIN 58-RELATED"/>
    <property type="match status" value="1"/>
</dbReference>
<evidence type="ECO:0000313" key="5">
    <source>
        <dbReference type="Proteomes" id="UP000586704"/>
    </source>
</evidence>
<feature type="coiled-coil region" evidence="2">
    <location>
        <begin position="577"/>
        <end position="674"/>
    </location>
</feature>
<gene>
    <name evidence="4" type="primary">Ccdc146</name>
    <name evidence="4" type="ORF">CEYCYA_R06099</name>
</gene>
<feature type="coiled-coil region" evidence="2">
    <location>
        <begin position="699"/>
        <end position="758"/>
    </location>
</feature>
<feature type="region of interest" description="Disordered" evidence="3">
    <location>
        <begin position="1"/>
        <end position="21"/>
    </location>
</feature>
<dbReference type="GO" id="GO:0005856">
    <property type="term" value="C:cytoskeleton"/>
    <property type="evidence" value="ECO:0007669"/>
    <property type="project" value="TreeGrafter"/>
</dbReference>
<dbReference type="Proteomes" id="UP000586704">
    <property type="component" value="Unassembled WGS sequence"/>
</dbReference>
<feature type="non-terminal residue" evidence="4">
    <location>
        <position position="1"/>
    </location>
</feature>
<accession>A0A7L4N1W2</accession>
<name>A0A7L4N1W2_9AVES</name>
<feature type="coiled-coil region" evidence="2">
    <location>
        <begin position="123"/>
        <end position="177"/>
    </location>
</feature>
<keyword evidence="1 2" id="KW-0175">Coiled coil</keyword>
<reference evidence="4 5" key="1">
    <citation type="submission" date="2020-02" db="EMBL/GenBank/DDBJ databases">
        <title>Bird 10,000 Genomes (B10K) Project - Family phase.</title>
        <authorList>
            <person name="Zhang G."/>
        </authorList>
    </citation>
    <scope>NUCLEOTIDE SEQUENCE [LARGE SCALE GENOMIC DNA]</scope>
    <source>
        <strain evidence="4">B10K-DU-013-51</strain>
        <tissue evidence="4">Mixed tissue sample</tissue>
    </source>
</reference>
<dbReference type="PANTHER" id="PTHR32083:SF34">
    <property type="entry name" value="COILED-COIL DOMAIN-CONTAINING PROTEIN 146"/>
    <property type="match status" value="1"/>
</dbReference>
<comment type="caution">
    <text evidence="4">The sequence shown here is derived from an EMBL/GenBank/DDBJ whole genome shotgun (WGS) entry which is preliminary data.</text>
</comment>
<dbReference type="EMBL" id="VYZU01023163">
    <property type="protein sequence ID" value="NXY83542.1"/>
    <property type="molecule type" value="Genomic_DNA"/>
</dbReference>
<dbReference type="AlphaFoldDB" id="A0A7L4N1W2"/>
<feature type="coiled-coil region" evidence="2">
    <location>
        <begin position="227"/>
        <end position="289"/>
    </location>
</feature>
<feature type="coiled-coil region" evidence="2">
    <location>
        <begin position="357"/>
        <end position="408"/>
    </location>
</feature>
<protein>
    <submittedName>
        <fullName evidence="4">CC146 protein</fullName>
    </submittedName>
</protein>
<dbReference type="OrthoDB" id="10262929at2759"/>
<evidence type="ECO:0000256" key="2">
    <source>
        <dbReference type="SAM" id="Coils"/>
    </source>
</evidence>
<evidence type="ECO:0000256" key="1">
    <source>
        <dbReference type="ARBA" id="ARBA00023054"/>
    </source>
</evidence>
<keyword evidence="5" id="KW-1185">Reference proteome</keyword>
<evidence type="ECO:0000256" key="3">
    <source>
        <dbReference type="SAM" id="MobiDB-lite"/>
    </source>
</evidence>
<feature type="non-terminal residue" evidence="4">
    <location>
        <position position="797"/>
    </location>
</feature>
<proteinExistence type="predicted"/>
<sequence>KEQPVCAPDPAPYNPEADAPTELTASPAFQFLDELFSAGKITCIRVAELKEKYTQLHKNVISFQESEARLLQEAKQLSEELEKQQQQLEKEEQFPDESSSEVCQIRQQLLTCRNEYDGIVSREDEIQFRMECLQEEKRLLEKEYKNISRHKEPSKKIKQLKENHDDLCKEITQRKEEINAIKKDISAKQNMMLIDKKETEDLLEKQADLKNELVKILAIPVQLMKETKKLNREKSEEEKKQQALNDQIQELNGTLKDIDKRTKEILQESEDLMRELDGKQILLQSKEQEHLSLTKLLEINREKESSVLSDREALKEKLNKCSLEKTKQYEILIHKQAQKEKELKHLKTLELQQNVIYDSLEQDKKQHEKLKLEVEVLPGSNEVLLKTRQELQKEVELIKKNLAEQEMISNMDAHLLKEHIAEERQLFREQEKCRNELSRLAHVVSLKVEEREKKCRDVQKAQLQLQNIIKVIKRKDIEIKRSKKKKRDIQKQLQGFNKIDTAIQNERDKCINLVHAAQQKASEMKTRVKLVGNEVENLRNTVLTVERNLQQQCVKNTNNLAIADSLRNDFHKMVQSMLELSDKKKQQELNLERLTSMVTCIKEETLQLHKNWQRAVQQQKESDLLLREQEEELSFLREKMNMQERLCRDGEIEMQALDEKVRFLKMQVADKERQNKLLYKGIPVKTALDEQLVVLQIQHSRCKDRIKQMEEIFADATNESRTRELGGNDKDPTLPELLKQIEQLKVKLVQEEEKLLETDLLAKQVSRLTDRVRARVEGGQQDTLHLAQRVRRALQRQ</sequence>